<sequence length="189" mass="22016">MTINELIKEKNITKYRLAKNSGIPYTTINDICNGKARIEKCSAETIYRIAKELGVSMESIIEPYLEVRIDFELFKSNICHSLKEKGDIPFVVEVLEEDIIGKYHRKKWYPECLYLLAMLDYVSRVNDIPICAQYNDLRNMKLKKIIYPSSVLVASRIARNDNLKRKAMEESIPEFIKFNIVESEVRNVT</sequence>
<comment type="caution">
    <text evidence="2">The sequence shown here is derived from an EMBL/GenBank/DDBJ whole genome shotgun (WGS) entry which is preliminary data.</text>
</comment>
<dbReference type="InterPro" id="IPR010982">
    <property type="entry name" value="Lambda_DNA-bd_dom_sf"/>
</dbReference>
<dbReference type="Gene3D" id="1.10.260.40">
    <property type="entry name" value="lambda repressor-like DNA-binding domains"/>
    <property type="match status" value="1"/>
</dbReference>
<keyword evidence="3" id="KW-1185">Reference proteome</keyword>
<dbReference type="PROSITE" id="PS50943">
    <property type="entry name" value="HTH_CROC1"/>
    <property type="match status" value="1"/>
</dbReference>
<dbReference type="Proteomes" id="UP000602647">
    <property type="component" value="Unassembled WGS sequence"/>
</dbReference>
<dbReference type="RefSeq" id="WP_187304080.1">
    <property type="nucleotide sequence ID" value="NZ_CBCTON010000059.1"/>
</dbReference>
<gene>
    <name evidence="2" type="ORF">H9L42_14255</name>
</gene>
<dbReference type="InterPro" id="IPR001387">
    <property type="entry name" value="Cro/C1-type_HTH"/>
</dbReference>
<evidence type="ECO:0000313" key="3">
    <source>
        <dbReference type="Proteomes" id="UP000602647"/>
    </source>
</evidence>
<dbReference type="SUPFAM" id="SSF47413">
    <property type="entry name" value="lambda repressor-like DNA-binding domains"/>
    <property type="match status" value="1"/>
</dbReference>
<dbReference type="AlphaFoldDB" id="A0A923SRS0"/>
<dbReference type="Pfam" id="PF13443">
    <property type="entry name" value="HTH_26"/>
    <property type="match status" value="1"/>
</dbReference>
<protein>
    <submittedName>
        <fullName evidence="2">Helix-turn-helix domain-containing protein</fullName>
    </submittedName>
</protein>
<reference evidence="2" key="1">
    <citation type="submission" date="2020-08" db="EMBL/GenBank/DDBJ databases">
        <title>Genome public.</title>
        <authorList>
            <person name="Liu C."/>
            <person name="Sun Q."/>
        </authorList>
    </citation>
    <scope>NUCLEOTIDE SEQUENCE</scope>
    <source>
        <strain evidence="2">BX12</strain>
    </source>
</reference>
<name>A0A923SRS0_9FIRM</name>
<organism evidence="2 3">
    <name type="scientific">Zhenpiania hominis</name>
    <dbReference type="NCBI Taxonomy" id="2763644"/>
    <lineage>
        <taxon>Bacteria</taxon>
        <taxon>Bacillati</taxon>
        <taxon>Bacillota</taxon>
        <taxon>Clostridia</taxon>
        <taxon>Peptostreptococcales</taxon>
        <taxon>Anaerovoracaceae</taxon>
        <taxon>Zhenpiania</taxon>
    </lineage>
</organism>
<feature type="domain" description="HTH cro/C1-type" evidence="1">
    <location>
        <begin position="3"/>
        <end position="60"/>
    </location>
</feature>
<evidence type="ECO:0000259" key="1">
    <source>
        <dbReference type="PROSITE" id="PS50943"/>
    </source>
</evidence>
<accession>A0A923SRS0</accession>
<dbReference type="CDD" id="cd00093">
    <property type="entry name" value="HTH_XRE"/>
    <property type="match status" value="1"/>
</dbReference>
<dbReference type="EMBL" id="JACRYT010000023">
    <property type="protein sequence ID" value="MBC6680982.1"/>
    <property type="molecule type" value="Genomic_DNA"/>
</dbReference>
<proteinExistence type="predicted"/>
<dbReference type="SMART" id="SM00530">
    <property type="entry name" value="HTH_XRE"/>
    <property type="match status" value="1"/>
</dbReference>
<dbReference type="GO" id="GO:0003677">
    <property type="term" value="F:DNA binding"/>
    <property type="evidence" value="ECO:0007669"/>
    <property type="project" value="InterPro"/>
</dbReference>
<evidence type="ECO:0000313" key="2">
    <source>
        <dbReference type="EMBL" id="MBC6680982.1"/>
    </source>
</evidence>